<name>A0A840I4I4_9PROT</name>
<evidence type="ECO:0000313" key="12">
    <source>
        <dbReference type="EMBL" id="MBB4659262.1"/>
    </source>
</evidence>
<evidence type="ECO:0000256" key="6">
    <source>
        <dbReference type="ARBA" id="ARBA00023134"/>
    </source>
</evidence>
<dbReference type="PIRSF" id="PIRSF006485">
    <property type="entry name" value="GTP-binding_EngA"/>
    <property type="match status" value="1"/>
</dbReference>
<dbReference type="SUPFAM" id="SSF52540">
    <property type="entry name" value="P-loop containing nucleoside triphosphate hydrolases"/>
    <property type="match status" value="2"/>
</dbReference>
<accession>A0A840I4I4</accession>
<dbReference type="Proteomes" id="UP000563524">
    <property type="component" value="Unassembled WGS sequence"/>
</dbReference>
<dbReference type="PANTHER" id="PTHR43834">
    <property type="entry name" value="GTPASE DER"/>
    <property type="match status" value="1"/>
</dbReference>
<evidence type="ECO:0000256" key="5">
    <source>
        <dbReference type="ARBA" id="ARBA00022741"/>
    </source>
</evidence>
<protein>
    <recommendedName>
        <fullName evidence="2 8">GTPase Der</fullName>
    </recommendedName>
    <alternativeName>
        <fullName evidence="7 8">GTP-binding protein EngA</fullName>
    </alternativeName>
</protein>
<dbReference type="NCBIfam" id="TIGR03594">
    <property type="entry name" value="GTPase_EngA"/>
    <property type="match status" value="1"/>
</dbReference>
<dbReference type="Pfam" id="PF01926">
    <property type="entry name" value="MMR_HSR1"/>
    <property type="match status" value="2"/>
</dbReference>
<sequence length="454" mass="50205">MPLRVAIVGRPNVGKSTLFNRLAGRKLALVDDTPGVTRDRREHEVRFGDFDLTLIDTAGLEDAKEGALEARMRAGTEKAISLADITLFLVDGRAGITAFDQELAGILRSGGKPVVLVVNKTEGRGADGIYDAYSLGLGEPVPISAEHGEGMADLYEAIRPHAEGRAEAVKAEALEWDDPLKPLRVAIVGRPNAGKSTLVNSILGEDRLLVGPEAGITRDTISVEWTWRGEDRDWPVKLFDTAGMRKRSRVQDRLEKMSVGDTIRAIRFAEVVVVMLDVTQPFEKQDLQIADLAVREGRAVVLAANKWDLIEDRTEMGVALREMASRLLPQLPGVPIVTFSALTGQGLRKLMPAITKVYVDWNAQVKTSAFNEWLGQATTAHPPPAVRGRRIKMRYGAQIKTRPPTFFVHCQRADEVPDSYQRYLVNAIRDAFEIQAVPIRLYLRKGENPYADKK</sequence>
<dbReference type="RefSeq" id="WP_183817687.1">
    <property type="nucleotide sequence ID" value="NZ_JACHOB010000003.1"/>
</dbReference>
<evidence type="ECO:0000256" key="4">
    <source>
        <dbReference type="ARBA" id="ARBA00022737"/>
    </source>
</evidence>
<dbReference type="Pfam" id="PF14714">
    <property type="entry name" value="KH_dom-like"/>
    <property type="match status" value="1"/>
</dbReference>
<feature type="binding site" evidence="8">
    <location>
        <begin position="305"/>
        <end position="308"/>
    </location>
    <ligand>
        <name>GTP</name>
        <dbReference type="ChEBI" id="CHEBI:37565"/>
        <label>2</label>
    </ligand>
</feature>
<dbReference type="InterPro" id="IPR005225">
    <property type="entry name" value="Small_GTP-bd"/>
</dbReference>
<dbReference type="PRINTS" id="PR00326">
    <property type="entry name" value="GTP1OBG"/>
</dbReference>
<evidence type="ECO:0000256" key="8">
    <source>
        <dbReference type="HAMAP-Rule" id="MF_00195"/>
    </source>
</evidence>
<keyword evidence="13" id="KW-1185">Reference proteome</keyword>
<dbReference type="CDD" id="cd01894">
    <property type="entry name" value="EngA1"/>
    <property type="match status" value="1"/>
</dbReference>
<dbReference type="InterPro" id="IPR027417">
    <property type="entry name" value="P-loop_NTPase"/>
</dbReference>
<feature type="domain" description="EngA-type G" evidence="11">
    <location>
        <begin position="3"/>
        <end position="166"/>
    </location>
</feature>
<feature type="binding site" evidence="8">
    <location>
        <begin position="56"/>
        <end position="60"/>
    </location>
    <ligand>
        <name>GTP</name>
        <dbReference type="ChEBI" id="CHEBI:37565"/>
        <label>1</label>
    </ligand>
</feature>
<keyword evidence="3 8" id="KW-0690">Ribosome biogenesis</keyword>
<dbReference type="InterPro" id="IPR015946">
    <property type="entry name" value="KH_dom-like_a/b"/>
</dbReference>
<keyword evidence="6 8" id="KW-0342">GTP-binding</keyword>
<feature type="binding site" evidence="8">
    <location>
        <begin position="119"/>
        <end position="122"/>
    </location>
    <ligand>
        <name>GTP</name>
        <dbReference type="ChEBI" id="CHEBI:37565"/>
        <label>1</label>
    </ligand>
</feature>
<feature type="domain" description="EngA-type G" evidence="11">
    <location>
        <begin position="183"/>
        <end position="362"/>
    </location>
</feature>
<dbReference type="EMBL" id="JACHOB010000003">
    <property type="protein sequence ID" value="MBB4659262.1"/>
    <property type="molecule type" value="Genomic_DNA"/>
</dbReference>
<gene>
    <name evidence="8" type="primary">der</name>
    <name evidence="12" type="ORF">GGQ59_001787</name>
</gene>
<feature type="binding site" evidence="8">
    <location>
        <begin position="240"/>
        <end position="244"/>
    </location>
    <ligand>
        <name>GTP</name>
        <dbReference type="ChEBI" id="CHEBI:37565"/>
        <label>2</label>
    </ligand>
</feature>
<keyword evidence="4 10" id="KW-0677">Repeat</keyword>
<evidence type="ECO:0000256" key="7">
    <source>
        <dbReference type="ARBA" id="ARBA00032345"/>
    </source>
</evidence>
<dbReference type="InterPro" id="IPR031166">
    <property type="entry name" value="G_ENGA"/>
</dbReference>
<proteinExistence type="inferred from homology"/>
<dbReference type="CDD" id="cd01895">
    <property type="entry name" value="EngA2"/>
    <property type="match status" value="1"/>
</dbReference>
<dbReference type="GO" id="GO:0042254">
    <property type="term" value="P:ribosome biogenesis"/>
    <property type="evidence" value="ECO:0007669"/>
    <property type="project" value="UniProtKB-KW"/>
</dbReference>
<evidence type="ECO:0000256" key="1">
    <source>
        <dbReference type="ARBA" id="ARBA00008279"/>
    </source>
</evidence>
<dbReference type="HAMAP" id="MF_00195">
    <property type="entry name" value="GTPase_Der"/>
    <property type="match status" value="1"/>
</dbReference>
<reference evidence="12 13" key="1">
    <citation type="submission" date="2020-08" db="EMBL/GenBank/DDBJ databases">
        <title>Genomic Encyclopedia of Type Strains, Phase IV (KMG-IV): sequencing the most valuable type-strain genomes for metagenomic binning, comparative biology and taxonomic classification.</title>
        <authorList>
            <person name="Goeker M."/>
        </authorList>
    </citation>
    <scope>NUCLEOTIDE SEQUENCE [LARGE SCALE GENOMIC DNA]</scope>
    <source>
        <strain evidence="12 13">DSM 102850</strain>
    </source>
</reference>
<dbReference type="FunFam" id="3.30.300.20:FF:000004">
    <property type="entry name" value="GTPase Der"/>
    <property type="match status" value="1"/>
</dbReference>
<comment type="similarity">
    <text evidence="1 8 9 10">Belongs to the TRAFAC class TrmE-Era-EngA-EngB-Septin-like GTPase superfamily. EngA (Der) GTPase family.</text>
</comment>
<evidence type="ECO:0000256" key="10">
    <source>
        <dbReference type="RuleBase" id="RU004481"/>
    </source>
</evidence>
<dbReference type="NCBIfam" id="TIGR00231">
    <property type="entry name" value="small_GTP"/>
    <property type="match status" value="2"/>
</dbReference>
<comment type="subunit">
    <text evidence="8">Associates with the 50S ribosomal subunit.</text>
</comment>
<dbReference type="PANTHER" id="PTHR43834:SF6">
    <property type="entry name" value="GTPASE DER"/>
    <property type="match status" value="1"/>
</dbReference>
<dbReference type="InterPro" id="IPR032859">
    <property type="entry name" value="KH_dom-like"/>
</dbReference>
<feature type="binding site" evidence="8">
    <location>
        <begin position="189"/>
        <end position="196"/>
    </location>
    <ligand>
        <name>GTP</name>
        <dbReference type="ChEBI" id="CHEBI:37565"/>
        <label>2</label>
    </ligand>
</feature>
<evidence type="ECO:0000313" key="13">
    <source>
        <dbReference type="Proteomes" id="UP000563524"/>
    </source>
</evidence>
<evidence type="ECO:0000256" key="9">
    <source>
        <dbReference type="PROSITE-ProRule" id="PRU01049"/>
    </source>
</evidence>
<dbReference type="InterPro" id="IPR016484">
    <property type="entry name" value="GTPase_Der"/>
</dbReference>
<comment type="function">
    <text evidence="8 10">GTPase that plays an essential role in the late steps of ribosome biogenesis.</text>
</comment>
<dbReference type="InterPro" id="IPR006073">
    <property type="entry name" value="GTP-bd"/>
</dbReference>
<evidence type="ECO:0000256" key="3">
    <source>
        <dbReference type="ARBA" id="ARBA00022517"/>
    </source>
</evidence>
<evidence type="ECO:0000259" key="11">
    <source>
        <dbReference type="PROSITE" id="PS51712"/>
    </source>
</evidence>
<dbReference type="Gene3D" id="3.40.50.300">
    <property type="entry name" value="P-loop containing nucleotide triphosphate hydrolases"/>
    <property type="match status" value="2"/>
</dbReference>
<dbReference type="AlphaFoldDB" id="A0A840I4I4"/>
<feature type="binding site" evidence="8">
    <location>
        <begin position="9"/>
        <end position="16"/>
    </location>
    <ligand>
        <name>GTP</name>
        <dbReference type="ChEBI" id="CHEBI:37565"/>
        <label>1</label>
    </ligand>
</feature>
<dbReference type="Gene3D" id="3.30.300.20">
    <property type="match status" value="1"/>
</dbReference>
<comment type="caution">
    <text evidence="12">The sequence shown here is derived from an EMBL/GenBank/DDBJ whole genome shotgun (WGS) entry which is preliminary data.</text>
</comment>
<dbReference type="GO" id="GO:0005525">
    <property type="term" value="F:GTP binding"/>
    <property type="evidence" value="ECO:0007669"/>
    <property type="project" value="UniProtKB-UniRule"/>
</dbReference>
<organism evidence="12 13">
    <name type="scientific">Parvularcula dongshanensis</name>
    <dbReference type="NCBI Taxonomy" id="1173995"/>
    <lineage>
        <taxon>Bacteria</taxon>
        <taxon>Pseudomonadati</taxon>
        <taxon>Pseudomonadota</taxon>
        <taxon>Alphaproteobacteria</taxon>
        <taxon>Parvularculales</taxon>
        <taxon>Parvularculaceae</taxon>
        <taxon>Parvularcula</taxon>
    </lineage>
</organism>
<keyword evidence="5 8" id="KW-0547">Nucleotide-binding</keyword>
<evidence type="ECO:0000256" key="2">
    <source>
        <dbReference type="ARBA" id="ARBA00020953"/>
    </source>
</evidence>
<dbReference type="PROSITE" id="PS51712">
    <property type="entry name" value="G_ENGA"/>
    <property type="match status" value="2"/>
</dbReference>